<gene>
    <name evidence="2" type="ORF">SAMN04488505_101344</name>
</gene>
<dbReference type="Proteomes" id="UP000198984">
    <property type="component" value="Unassembled WGS sequence"/>
</dbReference>
<proteinExistence type="predicted"/>
<protein>
    <submittedName>
        <fullName evidence="2">Uncharacterized protein</fullName>
    </submittedName>
</protein>
<evidence type="ECO:0000256" key="1">
    <source>
        <dbReference type="SAM" id="Phobius"/>
    </source>
</evidence>
<keyword evidence="1" id="KW-1133">Transmembrane helix</keyword>
<accession>A0A1H7HRF6</accession>
<dbReference type="RefSeq" id="WP_262487568.1">
    <property type="nucleotide sequence ID" value="NZ_FOBB01000001.1"/>
</dbReference>
<reference evidence="2 3" key="1">
    <citation type="submission" date="2016-10" db="EMBL/GenBank/DDBJ databases">
        <authorList>
            <person name="de Groot N.N."/>
        </authorList>
    </citation>
    <scope>NUCLEOTIDE SEQUENCE [LARGE SCALE GENOMIC DNA]</scope>
    <source>
        <strain evidence="2 3">DSM 21039</strain>
    </source>
</reference>
<evidence type="ECO:0000313" key="2">
    <source>
        <dbReference type="EMBL" id="SEK51610.1"/>
    </source>
</evidence>
<feature type="transmembrane region" description="Helical" evidence="1">
    <location>
        <begin position="6"/>
        <end position="30"/>
    </location>
</feature>
<keyword evidence="3" id="KW-1185">Reference proteome</keyword>
<dbReference type="EMBL" id="FOBB01000001">
    <property type="protein sequence ID" value="SEK51610.1"/>
    <property type="molecule type" value="Genomic_DNA"/>
</dbReference>
<sequence length="42" mass="4366">MNTVLLQILNGLAIVATAVVFGTDVFFALVGKKAAAIVKNHP</sequence>
<organism evidence="2 3">
    <name type="scientific">Chitinophaga rupis</name>
    <dbReference type="NCBI Taxonomy" id="573321"/>
    <lineage>
        <taxon>Bacteria</taxon>
        <taxon>Pseudomonadati</taxon>
        <taxon>Bacteroidota</taxon>
        <taxon>Chitinophagia</taxon>
        <taxon>Chitinophagales</taxon>
        <taxon>Chitinophagaceae</taxon>
        <taxon>Chitinophaga</taxon>
    </lineage>
</organism>
<dbReference type="AlphaFoldDB" id="A0A1H7HRF6"/>
<name>A0A1H7HRF6_9BACT</name>
<evidence type="ECO:0000313" key="3">
    <source>
        <dbReference type="Proteomes" id="UP000198984"/>
    </source>
</evidence>
<keyword evidence="1" id="KW-0472">Membrane</keyword>
<keyword evidence="1" id="KW-0812">Transmembrane</keyword>